<keyword evidence="1" id="KW-1133">Transmembrane helix</keyword>
<keyword evidence="4" id="KW-1185">Reference proteome</keyword>
<feature type="domain" description="VanZ-like" evidence="2">
    <location>
        <begin position="13"/>
        <end position="140"/>
    </location>
</feature>
<keyword evidence="1" id="KW-0472">Membrane</keyword>
<dbReference type="Pfam" id="PF04892">
    <property type="entry name" value="VanZ"/>
    <property type="match status" value="1"/>
</dbReference>
<accession>A0ABS6EKI0</accession>
<keyword evidence="1" id="KW-0812">Transmembrane</keyword>
<evidence type="ECO:0000256" key="1">
    <source>
        <dbReference type="SAM" id="Phobius"/>
    </source>
</evidence>
<feature type="transmembrane region" description="Helical" evidence="1">
    <location>
        <begin position="124"/>
        <end position="140"/>
    </location>
</feature>
<protein>
    <submittedName>
        <fullName evidence="3">VanZ family protein</fullName>
    </submittedName>
</protein>
<sequence>MNKINYKKILKYFLVIAWMIVIYKFSSDPADISDGKSGLVIEVLTSIGIDMNSIFGEFTSFVVRKLGHFTEYFILNLLLINALKQDYELRKSFKMALGISFLYACSDEYHQTFVPGRGGKFTDVLIDTSGALFALLLYYIRVKKRK</sequence>
<dbReference type="Proteomes" id="UP000726170">
    <property type="component" value="Unassembled WGS sequence"/>
</dbReference>
<evidence type="ECO:0000259" key="2">
    <source>
        <dbReference type="Pfam" id="PF04892"/>
    </source>
</evidence>
<dbReference type="InterPro" id="IPR016747">
    <property type="entry name" value="Phosphotransbutyrylase"/>
</dbReference>
<evidence type="ECO:0000313" key="3">
    <source>
        <dbReference type="EMBL" id="MBU5485717.1"/>
    </source>
</evidence>
<comment type="caution">
    <text evidence="3">The sequence shown here is derived from an EMBL/GenBank/DDBJ whole genome shotgun (WGS) entry which is preliminary data.</text>
</comment>
<dbReference type="InterPro" id="IPR006976">
    <property type="entry name" value="VanZ-like"/>
</dbReference>
<dbReference type="EMBL" id="JAHLQF010000004">
    <property type="protein sequence ID" value="MBU5485717.1"/>
    <property type="molecule type" value="Genomic_DNA"/>
</dbReference>
<evidence type="ECO:0000313" key="4">
    <source>
        <dbReference type="Proteomes" id="UP000726170"/>
    </source>
</evidence>
<dbReference type="NCBIfam" id="NF037970">
    <property type="entry name" value="vanZ_1"/>
    <property type="match status" value="1"/>
</dbReference>
<name>A0ABS6EKI0_9CLOT</name>
<dbReference type="PIRSF" id="PIRSF019083">
    <property type="entry name" value="UCP019083_VanZ"/>
    <property type="match status" value="1"/>
</dbReference>
<organism evidence="3 4">
    <name type="scientific">Clostridium mobile</name>
    <dbReference type="NCBI Taxonomy" id="2841512"/>
    <lineage>
        <taxon>Bacteria</taxon>
        <taxon>Bacillati</taxon>
        <taxon>Bacillota</taxon>
        <taxon>Clostridia</taxon>
        <taxon>Eubacteriales</taxon>
        <taxon>Clostridiaceae</taxon>
        <taxon>Clostridium</taxon>
    </lineage>
</organism>
<dbReference type="RefSeq" id="WP_216440290.1">
    <property type="nucleotide sequence ID" value="NZ_JAHLQF010000004.1"/>
</dbReference>
<gene>
    <name evidence="3" type="ORF">KQI86_15460</name>
</gene>
<reference evidence="3 4" key="1">
    <citation type="submission" date="2021-06" db="EMBL/GenBank/DDBJ databases">
        <authorList>
            <person name="Sun Q."/>
            <person name="Li D."/>
        </authorList>
    </citation>
    <scope>NUCLEOTIDE SEQUENCE [LARGE SCALE GENOMIC DNA]</scope>
    <source>
        <strain evidence="3 4">MSJ-11</strain>
    </source>
</reference>
<feature type="transmembrane region" description="Helical" evidence="1">
    <location>
        <begin position="9"/>
        <end position="26"/>
    </location>
</feature>
<proteinExistence type="predicted"/>